<sequence>MIKDYLYTRDFPALDYIIRTGMDDGARISGFLLWDSSYAEFKFRNDLWPDYNKEMVIQDLLDYTKRSRRMGK</sequence>
<reference evidence="2" key="1">
    <citation type="journal article" date="2014" name="Front. Microbiol.">
        <title>High frequency of phylogenetically diverse reductive dehalogenase-homologous genes in deep subseafloor sedimentary metagenomes.</title>
        <authorList>
            <person name="Kawai M."/>
            <person name="Futagami T."/>
            <person name="Toyoda A."/>
            <person name="Takaki Y."/>
            <person name="Nishi S."/>
            <person name="Hori S."/>
            <person name="Arai W."/>
            <person name="Tsubouchi T."/>
            <person name="Morono Y."/>
            <person name="Uchiyama I."/>
            <person name="Ito T."/>
            <person name="Fujiyama A."/>
            <person name="Inagaki F."/>
            <person name="Takami H."/>
        </authorList>
    </citation>
    <scope>NUCLEOTIDE SEQUENCE</scope>
    <source>
        <strain evidence="2">Expedition CK06-06</strain>
    </source>
</reference>
<dbReference type="EMBL" id="BARW01031976">
    <property type="protein sequence ID" value="GAJ08244.1"/>
    <property type="molecule type" value="Genomic_DNA"/>
</dbReference>
<dbReference type="Pfam" id="PF01255">
    <property type="entry name" value="Prenyltransf"/>
    <property type="match status" value="1"/>
</dbReference>
<keyword evidence="1" id="KW-0808">Transferase</keyword>
<dbReference type="InterPro" id="IPR001441">
    <property type="entry name" value="UPP_synth-like"/>
</dbReference>
<proteinExistence type="predicted"/>
<dbReference type="Gene3D" id="3.40.1180.10">
    <property type="entry name" value="Decaprenyl diphosphate synthase-like"/>
    <property type="match status" value="1"/>
</dbReference>
<organism evidence="2">
    <name type="scientific">marine sediment metagenome</name>
    <dbReference type="NCBI Taxonomy" id="412755"/>
    <lineage>
        <taxon>unclassified sequences</taxon>
        <taxon>metagenomes</taxon>
        <taxon>ecological metagenomes</taxon>
    </lineage>
</organism>
<evidence type="ECO:0000313" key="2">
    <source>
        <dbReference type="EMBL" id="GAJ08244.1"/>
    </source>
</evidence>
<comment type="caution">
    <text evidence="2">The sequence shown here is derived from an EMBL/GenBank/DDBJ whole genome shotgun (WGS) entry which is preliminary data.</text>
</comment>
<dbReference type="InterPro" id="IPR036424">
    <property type="entry name" value="UPP_synth-like_sf"/>
</dbReference>
<name>X1TSJ4_9ZZZZ</name>
<accession>X1TSJ4</accession>
<dbReference type="PANTHER" id="PTHR10291">
    <property type="entry name" value="DEHYDRODOLICHYL DIPHOSPHATE SYNTHASE FAMILY MEMBER"/>
    <property type="match status" value="1"/>
</dbReference>
<gene>
    <name evidence="2" type="ORF">S12H4_50723</name>
</gene>
<dbReference type="GO" id="GO:0016094">
    <property type="term" value="P:polyprenol biosynthetic process"/>
    <property type="evidence" value="ECO:0007669"/>
    <property type="project" value="TreeGrafter"/>
</dbReference>
<dbReference type="GO" id="GO:0008834">
    <property type="term" value="F:ditrans,polycis-undecaprenyl-diphosphate synthase [(2E,6E)-farnesyl-diphosphate specific] activity"/>
    <property type="evidence" value="ECO:0007669"/>
    <property type="project" value="TreeGrafter"/>
</dbReference>
<dbReference type="GO" id="GO:0000287">
    <property type="term" value="F:magnesium ion binding"/>
    <property type="evidence" value="ECO:0007669"/>
    <property type="project" value="TreeGrafter"/>
</dbReference>
<dbReference type="SUPFAM" id="SSF64005">
    <property type="entry name" value="Undecaprenyl diphosphate synthase"/>
    <property type="match status" value="1"/>
</dbReference>
<protein>
    <submittedName>
        <fullName evidence="2">Uncharacterized protein</fullName>
    </submittedName>
</protein>
<dbReference type="GO" id="GO:0030145">
    <property type="term" value="F:manganese ion binding"/>
    <property type="evidence" value="ECO:0007669"/>
    <property type="project" value="TreeGrafter"/>
</dbReference>
<evidence type="ECO:0000256" key="1">
    <source>
        <dbReference type="ARBA" id="ARBA00022679"/>
    </source>
</evidence>
<dbReference type="GO" id="GO:0005829">
    <property type="term" value="C:cytosol"/>
    <property type="evidence" value="ECO:0007669"/>
    <property type="project" value="TreeGrafter"/>
</dbReference>
<dbReference type="AlphaFoldDB" id="X1TSJ4"/>
<dbReference type="PANTHER" id="PTHR10291:SF0">
    <property type="entry name" value="DEHYDRODOLICHYL DIPHOSPHATE SYNTHASE 2"/>
    <property type="match status" value="1"/>
</dbReference>